<name>A0A0D2HEZ9_9EURO</name>
<protein>
    <submittedName>
        <fullName evidence="2">Uncharacterized protein</fullName>
    </submittedName>
</protein>
<keyword evidence="3" id="KW-1185">Reference proteome</keyword>
<evidence type="ECO:0000313" key="3">
    <source>
        <dbReference type="Proteomes" id="UP000053617"/>
    </source>
</evidence>
<dbReference type="RefSeq" id="XP_013276409.1">
    <property type="nucleotide sequence ID" value="XM_013420955.1"/>
</dbReference>
<dbReference type="Proteomes" id="UP000053617">
    <property type="component" value="Unassembled WGS sequence"/>
</dbReference>
<proteinExistence type="predicted"/>
<dbReference type="GeneID" id="25288423"/>
<accession>A0A0D2HEZ9</accession>
<gene>
    <name evidence="2" type="ORF">Z518_00352</name>
</gene>
<dbReference type="HOGENOM" id="CLU_2499089_0_0_1"/>
<sequence length="86" mass="9376">MVAIHNRDLKPQDQRLKIAPRNESDNDANSDTDNDGDDDGDAAPIEEPRSDIIRPGKDAPLTEGDLPNYTTSAPFPVGLDTYVNGR</sequence>
<feature type="compositionally biased region" description="Basic and acidic residues" evidence="1">
    <location>
        <begin position="46"/>
        <end position="57"/>
    </location>
</feature>
<evidence type="ECO:0000256" key="1">
    <source>
        <dbReference type="SAM" id="MobiDB-lite"/>
    </source>
</evidence>
<evidence type="ECO:0000313" key="2">
    <source>
        <dbReference type="EMBL" id="KIX09273.1"/>
    </source>
</evidence>
<feature type="compositionally biased region" description="Basic and acidic residues" evidence="1">
    <location>
        <begin position="1"/>
        <end position="24"/>
    </location>
</feature>
<feature type="region of interest" description="Disordered" evidence="1">
    <location>
        <begin position="1"/>
        <end position="86"/>
    </location>
</feature>
<dbReference type="AlphaFoldDB" id="A0A0D2HEZ9"/>
<dbReference type="VEuPathDB" id="FungiDB:Z518_00352"/>
<reference evidence="2 3" key="1">
    <citation type="submission" date="2015-01" db="EMBL/GenBank/DDBJ databases">
        <title>The Genome Sequence of Rhinocladiella mackenzie CBS 650.93.</title>
        <authorList>
            <consortium name="The Broad Institute Genomics Platform"/>
            <person name="Cuomo C."/>
            <person name="de Hoog S."/>
            <person name="Gorbushina A."/>
            <person name="Stielow B."/>
            <person name="Teixiera M."/>
            <person name="Abouelleil A."/>
            <person name="Chapman S.B."/>
            <person name="Priest M."/>
            <person name="Young S.K."/>
            <person name="Wortman J."/>
            <person name="Nusbaum C."/>
            <person name="Birren B."/>
        </authorList>
    </citation>
    <scope>NUCLEOTIDE SEQUENCE [LARGE SCALE GENOMIC DNA]</scope>
    <source>
        <strain evidence="2 3">CBS 650.93</strain>
    </source>
</reference>
<organism evidence="2 3">
    <name type="scientific">Rhinocladiella mackenziei CBS 650.93</name>
    <dbReference type="NCBI Taxonomy" id="1442369"/>
    <lineage>
        <taxon>Eukaryota</taxon>
        <taxon>Fungi</taxon>
        <taxon>Dikarya</taxon>
        <taxon>Ascomycota</taxon>
        <taxon>Pezizomycotina</taxon>
        <taxon>Eurotiomycetes</taxon>
        <taxon>Chaetothyriomycetidae</taxon>
        <taxon>Chaetothyriales</taxon>
        <taxon>Herpotrichiellaceae</taxon>
        <taxon>Rhinocladiella</taxon>
    </lineage>
</organism>
<dbReference type="EMBL" id="KN847475">
    <property type="protein sequence ID" value="KIX09273.1"/>
    <property type="molecule type" value="Genomic_DNA"/>
</dbReference>
<feature type="compositionally biased region" description="Acidic residues" evidence="1">
    <location>
        <begin position="25"/>
        <end position="41"/>
    </location>
</feature>